<feature type="domain" description="Partial AB-hydrolase lipase" evidence="10">
    <location>
        <begin position="46"/>
        <end position="107"/>
    </location>
</feature>
<evidence type="ECO:0000256" key="3">
    <source>
        <dbReference type="ARBA" id="ARBA00022801"/>
    </source>
</evidence>
<evidence type="ECO:0000313" key="12">
    <source>
        <dbReference type="Proteomes" id="UP001374579"/>
    </source>
</evidence>
<reference evidence="11 12" key="1">
    <citation type="submission" date="2024-02" db="EMBL/GenBank/DDBJ databases">
        <title>Chromosome-scale genome assembly of the rough periwinkle Littorina saxatilis.</title>
        <authorList>
            <person name="De Jode A."/>
            <person name="Faria R."/>
            <person name="Formenti G."/>
            <person name="Sims Y."/>
            <person name="Smith T.P."/>
            <person name="Tracey A."/>
            <person name="Wood J.M.D."/>
            <person name="Zagrodzka Z.B."/>
            <person name="Johannesson K."/>
            <person name="Butlin R.K."/>
            <person name="Leder E.H."/>
        </authorList>
    </citation>
    <scope>NUCLEOTIDE SEQUENCE [LARGE SCALE GENOMIC DNA]</scope>
    <source>
        <strain evidence="11">Snail1</strain>
        <tissue evidence="11">Muscle</tissue>
    </source>
</reference>
<comment type="caution">
    <text evidence="11">The sequence shown here is derived from an EMBL/GenBank/DDBJ whole genome shotgun (WGS) entry which is preliminary data.</text>
</comment>
<organism evidence="11 12">
    <name type="scientific">Littorina saxatilis</name>
    <dbReference type="NCBI Taxonomy" id="31220"/>
    <lineage>
        <taxon>Eukaryota</taxon>
        <taxon>Metazoa</taxon>
        <taxon>Spiralia</taxon>
        <taxon>Lophotrochozoa</taxon>
        <taxon>Mollusca</taxon>
        <taxon>Gastropoda</taxon>
        <taxon>Caenogastropoda</taxon>
        <taxon>Littorinimorpha</taxon>
        <taxon>Littorinoidea</taxon>
        <taxon>Littorinidae</taxon>
        <taxon>Littorina</taxon>
    </lineage>
</organism>
<keyword evidence="2 9" id="KW-0732">Signal</keyword>
<evidence type="ECO:0000313" key="11">
    <source>
        <dbReference type="EMBL" id="KAK7113543.1"/>
    </source>
</evidence>
<feature type="signal peptide" evidence="9">
    <location>
        <begin position="1"/>
        <end position="18"/>
    </location>
</feature>
<protein>
    <recommendedName>
        <fullName evidence="7">Lipase</fullName>
    </recommendedName>
</protein>
<feature type="chain" id="PRO_5042855597" description="Lipase" evidence="9">
    <location>
        <begin position="19"/>
        <end position="410"/>
    </location>
</feature>
<gene>
    <name evidence="11" type="ORF">V1264_012814</name>
</gene>
<dbReference type="GO" id="GO:0016788">
    <property type="term" value="F:hydrolase activity, acting on ester bonds"/>
    <property type="evidence" value="ECO:0007669"/>
    <property type="project" value="InterPro"/>
</dbReference>
<dbReference type="GO" id="GO:0016042">
    <property type="term" value="P:lipid catabolic process"/>
    <property type="evidence" value="ECO:0007669"/>
    <property type="project" value="UniProtKB-KW"/>
</dbReference>
<keyword evidence="3 7" id="KW-0378">Hydrolase</keyword>
<evidence type="ECO:0000256" key="4">
    <source>
        <dbReference type="ARBA" id="ARBA00022963"/>
    </source>
</evidence>
<dbReference type="InterPro" id="IPR029058">
    <property type="entry name" value="AB_hydrolase_fold"/>
</dbReference>
<keyword evidence="4 7" id="KW-0442">Lipid degradation</keyword>
<feature type="active site" description="Charge relay system" evidence="8">
    <location>
        <position position="386"/>
    </location>
</feature>
<accession>A0AAN9BXB4</accession>
<dbReference type="InterPro" id="IPR025483">
    <property type="entry name" value="Lipase_euk"/>
</dbReference>
<dbReference type="Gene3D" id="3.40.50.1820">
    <property type="entry name" value="alpha/beta hydrolase"/>
    <property type="match status" value="1"/>
</dbReference>
<keyword evidence="12" id="KW-1185">Reference proteome</keyword>
<proteinExistence type="inferred from homology"/>
<comment type="similarity">
    <text evidence="1 7">Belongs to the AB hydrolase superfamily. Lipase family.</text>
</comment>
<dbReference type="SUPFAM" id="SSF53474">
    <property type="entry name" value="alpha/beta-Hydrolases"/>
    <property type="match status" value="1"/>
</dbReference>
<dbReference type="InterPro" id="IPR006693">
    <property type="entry name" value="AB_hydrolase_lipase"/>
</dbReference>
<dbReference type="PANTHER" id="PTHR11005">
    <property type="entry name" value="LYSOSOMAL ACID LIPASE-RELATED"/>
    <property type="match status" value="1"/>
</dbReference>
<keyword evidence="6" id="KW-0325">Glycoprotein</keyword>
<sequence length="410" mass="45729">MVMIMMVFQASFLSAVAAVVVNGVSSAPGNKWSNKGIDPEVYMDSTQLITSKGYPCENHYITTKDGFILNMQRIPHGLKPNPKPGAEKPVIILQHGLESSSSNWLDNLVNESLAYLLADGGADVWLGNVRGNMYSKNHTTLKPNQEEFWAWSWDEMAAYDLPAMIDHVVRTTGVKQVHYLGHSQGTAMGFAGFSSNHTLAAMVKRFYALAPVTKVRNITSPVRLLAPFANELALAFALLGRYDFLSHNNEIMDFLARDVCSDISDILCENVLFVLGGFDRTHLNESRVPVYVAHNPGGTSVQNILHFAQGVNVDAFQKFDYGSADANMAHYKQPTPPQYNLENFHVPVVTYTGGKDRLADSTDVAWLLPQIKSSLLANHHIPSWEHLDFIWAYDAPKYCYDDILNWVFNK</sequence>
<evidence type="ECO:0000256" key="1">
    <source>
        <dbReference type="ARBA" id="ARBA00010701"/>
    </source>
</evidence>
<dbReference type="FunFam" id="3.40.50.1820:FF:000021">
    <property type="entry name" value="Lipase"/>
    <property type="match status" value="1"/>
</dbReference>
<feature type="active site" description="Nucleophile" evidence="8">
    <location>
        <position position="183"/>
    </location>
</feature>
<evidence type="ECO:0000256" key="9">
    <source>
        <dbReference type="SAM" id="SignalP"/>
    </source>
</evidence>
<dbReference type="PIRSF" id="PIRSF000862">
    <property type="entry name" value="Steryl_ester_lip"/>
    <property type="match status" value="1"/>
</dbReference>
<name>A0AAN9BXB4_9CAEN</name>
<evidence type="ECO:0000259" key="10">
    <source>
        <dbReference type="Pfam" id="PF04083"/>
    </source>
</evidence>
<evidence type="ECO:0000256" key="7">
    <source>
        <dbReference type="PIRNR" id="PIRNR000862"/>
    </source>
</evidence>
<feature type="active site" description="Charge relay system" evidence="8">
    <location>
        <position position="356"/>
    </location>
</feature>
<keyword evidence="5" id="KW-0443">Lipid metabolism</keyword>
<evidence type="ECO:0000256" key="2">
    <source>
        <dbReference type="ARBA" id="ARBA00022729"/>
    </source>
</evidence>
<evidence type="ECO:0000256" key="6">
    <source>
        <dbReference type="ARBA" id="ARBA00023180"/>
    </source>
</evidence>
<dbReference type="AlphaFoldDB" id="A0AAN9BXB4"/>
<evidence type="ECO:0000256" key="5">
    <source>
        <dbReference type="ARBA" id="ARBA00023098"/>
    </source>
</evidence>
<dbReference type="Pfam" id="PF04083">
    <property type="entry name" value="Abhydro_lipase"/>
    <property type="match status" value="1"/>
</dbReference>
<evidence type="ECO:0000256" key="8">
    <source>
        <dbReference type="PIRSR" id="PIRSR000862-1"/>
    </source>
</evidence>
<dbReference type="Proteomes" id="UP001374579">
    <property type="component" value="Unassembled WGS sequence"/>
</dbReference>
<dbReference type="EMBL" id="JBAMIC010000002">
    <property type="protein sequence ID" value="KAK7113543.1"/>
    <property type="molecule type" value="Genomic_DNA"/>
</dbReference>